<gene>
    <name evidence="2" type="ORF">M9R61_19830</name>
</gene>
<feature type="domain" description="N-acetyltransferase" evidence="1">
    <location>
        <begin position="8"/>
        <end position="170"/>
    </location>
</feature>
<dbReference type="EMBL" id="JAMKBI010000030">
    <property type="protein sequence ID" value="MCZ8535547.1"/>
    <property type="molecule type" value="Genomic_DNA"/>
</dbReference>
<evidence type="ECO:0000259" key="1">
    <source>
        <dbReference type="PROSITE" id="PS51186"/>
    </source>
</evidence>
<keyword evidence="3" id="KW-1185">Reference proteome</keyword>
<dbReference type="GO" id="GO:0016747">
    <property type="term" value="F:acyltransferase activity, transferring groups other than amino-acyl groups"/>
    <property type="evidence" value="ECO:0007669"/>
    <property type="project" value="InterPro"/>
</dbReference>
<name>A0A9X3RCR6_9BACI</name>
<dbReference type="InterPro" id="IPR016181">
    <property type="entry name" value="Acyl_CoA_acyltransferase"/>
</dbReference>
<dbReference type="PANTHER" id="PTHR43792">
    <property type="entry name" value="GNAT FAMILY, PUTATIVE (AFU_ORTHOLOGUE AFUA_3G00765)-RELATED-RELATED"/>
    <property type="match status" value="1"/>
</dbReference>
<evidence type="ECO:0000313" key="3">
    <source>
        <dbReference type="Proteomes" id="UP001152172"/>
    </source>
</evidence>
<reference evidence="2" key="1">
    <citation type="submission" date="2022-05" db="EMBL/GenBank/DDBJ databases">
        <authorList>
            <person name="Colautti A."/>
            <person name="Iacumin L."/>
        </authorList>
    </citation>
    <scope>NUCLEOTIDE SEQUENCE</scope>
    <source>
        <strain evidence="2">DSM 30747</strain>
    </source>
</reference>
<dbReference type="AlphaFoldDB" id="A0A9X3RCR6"/>
<dbReference type="SUPFAM" id="SSF55729">
    <property type="entry name" value="Acyl-CoA N-acyltransferases (Nat)"/>
    <property type="match status" value="1"/>
</dbReference>
<dbReference type="PROSITE" id="PS51186">
    <property type="entry name" value="GNAT"/>
    <property type="match status" value="1"/>
</dbReference>
<dbReference type="Proteomes" id="UP001152172">
    <property type="component" value="Unassembled WGS sequence"/>
</dbReference>
<dbReference type="RefSeq" id="WP_269923495.1">
    <property type="nucleotide sequence ID" value="NZ_JAMKBI010000030.1"/>
</dbReference>
<dbReference type="Pfam" id="PF13302">
    <property type="entry name" value="Acetyltransf_3"/>
    <property type="match status" value="1"/>
</dbReference>
<dbReference type="InterPro" id="IPR000182">
    <property type="entry name" value="GNAT_dom"/>
</dbReference>
<dbReference type="PANTHER" id="PTHR43792:SF1">
    <property type="entry name" value="N-ACETYLTRANSFERASE DOMAIN-CONTAINING PROTEIN"/>
    <property type="match status" value="1"/>
</dbReference>
<evidence type="ECO:0000313" key="2">
    <source>
        <dbReference type="EMBL" id="MCZ8535547.1"/>
    </source>
</evidence>
<dbReference type="Gene3D" id="3.40.630.30">
    <property type="match status" value="1"/>
</dbReference>
<dbReference type="InterPro" id="IPR051531">
    <property type="entry name" value="N-acetyltransferase"/>
</dbReference>
<organism evidence="2 3">
    <name type="scientific">Psychrobacillus psychrodurans</name>
    <dbReference type="NCBI Taxonomy" id="126157"/>
    <lineage>
        <taxon>Bacteria</taxon>
        <taxon>Bacillati</taxon>
        <taxon>Bacillota</taxon>
        <taxon>Bacilli</taxon>
        <taxon>Bacillales</taxon>
        <taxon>Bacillaceae</taxon>
        <taxon>Psychrobacillus</taxon>
    </lineage>
</organism>
<protein>
    <submittedName>
        <fullName evidence="2">GNAT family N-acetyltransferase</fullName>
    </submittedName>
</protein>
<comment type="caution">
    <text evidence="2">The sequence shown here is derived from an EMBL/GenBank/DDBJ whole genome shotgun (WGS) entry which is preliminary data.</text>
</comment>
<accession>A0A9X3RCR6</accession>
<proteinExistence type="predicted"/>
<sequence length="170" mass="19474">MDVTSQRLVFRLYEANDFDFLYSMLNDSEMMKYIGNGNTRNTEEVLAFLERIQSHYKQNEEFSLKLLIRKEDGIPIGHAGIIPQQIGGKEELEIGYWIAKEFWGNGYATEAAKALLNRAINKLGIHRLISLIQTDNTKSGRVAIKNGMQLEKEIILKGKPVSLYTYKSQQ</sequence>